<accession>D1QQN6</accession>
<dbReference type="GO" id="GO:0008137">
    <property type="term" value="F:NADH dehydrogenase (ubiquinone) activity"/>
    <property type="evidence" value="ECO:0007669"/>
    <property type="project" value="InterPro"/>
</dbReference>
<evidence type="ECO:0000256" key="4">
    <source>
        <dbReference type="ARBA" id="ARBA00022475"/>
    </source>
</evidence>
<dbReference type="STRING" id="649760.HMPREF0971_01287"/>
<dbReference type="GO" id="GO:0005886">
    <property type="term" value="C:plasma membrane"/>
    <property type="evidence" value="ECO:0007669"/>
    <property type="project" value="UniProtKB-SubCell"/>
</dbReference>
<dbReference type="GO" id="GO:0030964">
    <property type="term" value="C:NADH dehydrogenase complex"/>
    <property type="evidence" value="ECO:0007669"/>
    <property type="project" value="TreeGrafter"/>
</dbReference>
<dbReference type="Pfam" id="PF00507">
    <property type="entry name" value="Oxidored_q4"/>
    <property type="match status" value="1"/>
</dbReference>
<evidence type="ECO:0000256" key="11">
    <source>
        <dbReference type="HAMAP-Rule" id="MF_01394"/>
    </source>
</evidence>
<organism evidence="13 14">
    <name type="scientific">Segatella oris F0302</name>
    <dbReference type="NCBI Taxonomy" id="649760"/>
    <lineage>
        <taxon>Bacteria</taxon>
        <taxon>Pseudomonadati</taxon>
        <taxon>Bacteroidota</taxon>
        <taxon>Bacteroidia</taxon>
        <taxon>Bacteroidales</taxon>
        <taxon>Prevotellaceae</taxon>
        <taxon>Segatella</taxon>
    </lineage>
</organism>
<keyword evidence="13" id="KW-0830">Ubiquinone</keyword>
<dbReference type="PANTHER" id="PTHR11058:SF22">
    <property type="entry name" value="NADH-QUINONE OXIDOREDUCTASE SUBUNIT A"/>
    <property type="match status" value="1"/>
</dbReference>
<gene>
    <name evidence="11" type="primary">nuoA</name>
    <name evidence="13" type="ORF">HMPREF0971_01287</name>
</gene>
<dbReference type="InterPro" id="IPR023043">
    <property type="entry name" value="NAD(P)H_OxRDtase_bac/plastid"/>
</dbReference>
<dbReference type="GO" id="GO:0050136">
    <property type="term" value="F:NADH dehydrogenase (quinone) (non-electrogenic) activity"/>
    <property type="evidence" value="ECO:0007669"/>
    <property type="project" value="UniProtKB-UniRule"/>
</dbReference>
<feature type="transmembrane region" description="Helical" evidence="11">
    <location>
        <begin position="99"/>
        <end position="119"/>
    </location>
</feature>
<keyword evidence="10 11" id="KW-0472">Membrane</keyword>
<dbReference type="GO" id="GO:0048038">
    <property type="term" value="F:quinone binding"/>
    <property type="evidence" value="ECO:0007669"/>
    <property type="project" value="UniProtKB-KW"/>
</dbReference>
<keyword evidence="3 11" id="KW-0813">Transport</keyword>
<evidence type="ECO:0000256" key="3">
    <source>
        <dbReference type="ARBA" id="ARBA00022448"/>
    </source>
</evidence>
<dbReference type="InterPro" id="IPR000440">
    <property type="entry name" value="NADH_UbQ/plastoQ_OxRdtase_su3"/>
</dbReference>
<dbReference type="HAMAP" id="MF_01394">
    <property type="entry name" value="NDH1_NuoA"/>
    <property type="match status" value="1"/>
</dbReference>
<dbReference type="AlphaFoldDB" id="D1QQN6"/>
<keyword evidence="6 11" id="KW-0874">Quinone</keyword>
<evidence type="ECO:0000256" key="2">
    <source>
        <dbReference type="ARBA" id="ARBA00008472"/>
    </source>
</evidence>
<feature type="transmembrane region" description="Helical" evidence="11">
    <location>
        <begin position="67"/>
        <end position="87"/>
    </location>
</feature>
<evidence type="ECO:0000256" key="1">
    <source>
        <dbReference type="ARBA" id="ARBA00004141"/>
    </source>
</evidence>
<comment type="subcellular location">
    <subcellularLocation>
        <location evidence="11 12">Cell membrane</location>
        <topology evidence="11 12">Multi-pass membrane protein</topology>
    </subcellularLocation>
    <subcellularLocation>
        <location evidence="1">Membrane</location>
        <topology evidence="1">Multi-pass membrane protein</topology>
    </subcellularLocation>
</comment>
<dbReference type="Gene3D" id="1.20.58.1610">
    <property type="entry name" value="NADH:ubiquinone/plastoquinone oxidoreductase, chain 3"/>
    <property type="match status" value="1"/>
</dbReference>
<dbReference type="Proteomes" id="UP000004079">
    <property type="component" value="Unassembled WGS sequence"/>
</dbReference>
<evidence type="ECO:0000313" key="13">
    <source>
        <dbReference type="EMBL" id="EFB32442.1"/>
    </source>
</evidence>
<comment type="subunit">
    <text evidence="11">NDH-1 is composed of 14 different subunits. Subunits NuoA, H, J, K, L, M, N constitute the membrane sector of the complex.</text>
</comment>
<dbReference type="HOGENOM" id="CLU_119549_1_2_10"/>
<comment type="similarity">
    <text evidence="2 11 12">Belongs to the complex I subunit 3 family.</text>
</comment>
<keyword evidence="4 11" id="KW-1003">Cell membrane</keyword>
<sequence>MRQIINNVIKFMYFTLFITVLITAVVLVVAAYVIAKLIGPRSYNPVKGEPFECGIPTHGSSWLPMHVGYYLFAILFLMFDIETVFLYPWAVVVKQFGSLALISIGFFLVVLVLGLAYAWRKGALEWK</sequence>
<evidence type="ECO:0000256" key="8">
    <source>
        <dbReference type="ARBA" id="ARBA00022989"/>
    </source>
</evidence>
<keyword evidence="8 11" id="KW-1133">Transmembrane helix</keyword>
<dbReference type="EMBL" id="ACUZ02000023">
    <property type="protein sequence ID" value="EFB32442.1"/>
    <property type="molecule type" value="Genomic_DNA"/>
</dbReference>
<name>D1QQN6_9BACT</name>
<keyword evidence="5 11" id="KW-0812">Transmembrane</keyword>
<evidence type="ECO:0000256" key="5">
    <source>
        <dbReference type="ARBA" id="ARBA00022692"/>
    </source>
</evidence>
<feature type="transmembrane region" description="Helical" evidence="11">
    <location>
        <begin position="12"/>
        <end position="35"/>
    </location>
</feature>
<comment type="caution">
    <text evidence="13">The sequence shown here is derived from an EMBL/GenBank/DDBJ whole genome shotgun (WGS) entry which is preliminary data.</text>
</comment>
<dbReference type="EC" id="7.1.1.-" evidence="11"/>
<evidence type="ECO:0000256" key="7">
    <source>
        <dbReference type="ARBA" id="ARBA00022967"/>
    </source>
</evidence>
<protein>
    <recommendedName>
        <fullName evidence="11">NADH-quinone oxidoreductase subunit A</fullName>
        <ecNumber evidence="11">7.1.1.-</ecNumber>
    </recommendedName>
    <alternativeName>
        <fullName evidence="11">NADH dehydrogenase I subunit A</fullName>
    </alternativeName>
    <alternativeName>
        <fullName evidence="11">NDH-1 subunit A</fullName>
    </alternativeName>
    <alternativeName>
        <fullName evidence="11">NUO1</fullName>
    </alternativeName>
</protein>
<comment type="catalytic activity">
    <reaction evidence="11 12">
        <text>a quinone + NADH + 5 H(+)(in) = a quinol + NAD(+) + 4 H(+)(out)</text>
        <dbReference type="Rhea" id="RHEA:57888"/>
        <dbReference type="ChEBI" id="CHEBI:15378"/>
        <dbReference type="ChEBI" id="CHEBI:24646"/>
        <dbReference type="ChEBI" id="CHEBI:57540"/>
        <dbReference type="ChEBI" id="CHEBI:57945"/>
        <dbReference type="ChEBI" id="CHEBI:132124"/>
    </reaction>
</comment>
<evidence type="ECO:0000256" key="12">
    <source>
        <dbReference type="RuleBase" id="RU003639"/>
    </source>
</evidence>
<keyword evidence="7 11" id="KW-1278">Translocase</keyword>
<evidence type="ECO:0000313" key="14">
    <source>
        <dbReference type="Proteomes" id="UP000004079"/>
    </source>
</evidence>
<proteinExistence type="inferred from homology"/>
<keyword evidence="9 11" id="KW-0520">NAD</keyword>
<evidence type="ECO:0000256" key="6">
    <source>
        <dbReference type="ARBA" id="ARBA00022719"/>
    </source>
</evidence>
<reference evidence="13 14" key="1">
    <citation type="submission" date="2009-11" db="EMBL/GenBank/DDBJ databases">
        <authorList>
            <person name="Weinstock G."/>
            <person name="Sodergren E."/>
            <person name="Clifton S."/>
            <person name="Fulton L."/>
            <person name="Fulton B."/>
            <person name="Courtney L."/>
            <person name="Fronick C."/>
            <person name="Harrison M."/>
            <person name="Strong C."/>
            <person name="Farmer C."/>
            <person name="Delahaunty K."/>
            <person name="Markovic C."/>
            <person name="Hall O."/>
            <person name="Minx P."/>
            <person name="Tomlinson C."/>
            <person name="Mitreva M."/>
            <person name="Nelson J."/>
            <person name="Hou S."/>
            <person name="Wollam A."/>
            <person name="Pepin K.H."/>
            <person name="Johnson M."/>
            <person name="Bhonagiri V."/>
            <person name="Nash W.E."/>
            <person name="Warren W."/>
            <person name="Chinwalla A."/>
            <person name="Mardis E.R."/>
            <person name="Wilson R.K."/>
        </authorList>
    </citation>
    <scope>NUCLEOTIDE SEQUENCE [LARGE SCALE GENOMIC DNA]</scope>
    <source>
        <strain evidence="13 14">F0302</strain>
    </source>
</reference>
<dbReference type="InterPro" id="IPR038430">
    <property type="entry name" value="NDAH_ubi_oxred_su3_sf"/>
</dbReference>
<comment type="function">
    <text evidence="11">NDH-1 shuttles electrons from NADH, via FMN and iron-sulfur (Fe-S) centers, to quinones in the respiratory chain. The immediate electron acceptor for the enzyme in this species is believed to be a menaquinone. Couples the redox reaction to proton translocation (for every two electrons transferred, four hydrogen ions are translocated across the cytoplasmic membrane), and thus conserves the redox energy in a proton gradient.</text>
</comment>
<evidence type="ECO:0000256" key="10">
    <source>
        <dbReference type="ARBA" id="ARBA00023136"/>
    </source>
</evidence>
<dbReference type="PANTHER" id="PTHR11058">
    <property type="entry name" value="NADH-UBIQUINONE OXIDOREDUCTASE CHAIN 3"/>
    <property type="match status" value="1"/>
</dbReference>
<evidence type="ECO:0000256" key="9">
    <source>
        <dbReference type="ARBA" id="ARBA00023027"/>
    </source>
</evidence>